<dbReference type="GO" id="GO:0016491">
    <property type="term" value="F:oxidoreductase activity"/>
    <property type="evidence" value="ECO:0007669"/>
    <property type="project" value="UniProtKB-KW"/>
</dbReference>
<dbReference type="Proteomes" id="UP000183987">
    <property type="component" value="Unassembled WGS sequence"/>
</dbReference>
<dbReference type="RefSeq" id="WP_072858082.1">
    <property type="nucleotide sequence ID" value="NZ_FQUE01000008.1"/>
</dbReference>
<protein>
    <submittedName>
        <fullName evidence="3">Short-chain dehydrogenase</fullName>
    </submittedName>
</protein>
<accession>A0A1M5CNU8</accession>
<keyword evidence="2" id="KW-0560">Oxidoreductase</keyword>
<proteinExistence type="inferred from homology"/>
<organism evidence="3 4">
    <name type="scientific">Loktanella atrilutea</name>
    <dbReference type="NCBI Taxonomy" id="366533"/>
    <lineage>
        <taxon>Bacteria</taxon>
        <taxon>Pseudomonadati</taxon>
        <taxon>Pseudomonadota</taxon>
        <taxon>Alphaproteobacteria</taxon>
        <taxon>Rhodobacterales</taxon>
        <taxon>Roseobacteraceae</taxon>
        <taxon>Loktanella</taxon>
    </lineage>
</organism>
<dbReference type="GO" id="GO:0016020">
    <property type="term" value="C:membrane"/>
    <property type="evidence" value="ECO:0007669"/>
    <property type="project" value="TreeGrafter"/>
</dbReference>
<dbReference type="PANTHER" id="PTHR44196:SF1">
    <property type="entry name" value="DEHYDROGENASE_REDUCTASE SDR FAMILY MEMBER 7B"/>
    <property type="match status" value="1"/>
</dbReference>
<evidence type="ECO:0000256" key="2">
    <source>
        <dbReference type="ARBA" id="ARBA00023002"/>
    </source>
</evidence>
<dbReference type="PANTHER" id="PTHR44196">
    <property type="entry name" value="DEHYDROGENASE/REDUCTASE SDR FAMILY MEMBER 7B"/>
    <property type="match status" value="1"/>
</dbReference>
<dbReference type="EMBL" id="FQUE01000008">
    <property type="protein sequence ID" value="SHF56379.1"/>
    <property type="molecule type" value="Genomic_DNA"/>
</dbReference>
<dbReference type="AlphaFoldDB" id="A0A1M5CNU8"/>
<evidence type="ECO:0000313" key="3">
    <source>
        <dbReference type="EMBL" id="SHF56379.1"/>
    </source>
</evidence>
<comment type="similarity">
    <text evidence="1">Belongs to the short-chain dehydrogenases/reductases (SDR) family.</text>
</comment>
<dbReference type="Gene3D" id="3.40.50.720">
    <property type="entry name" value="NAD(P)-binding Rossmann-like Domain"/>
    <property type="match status" value="1"/>
</dbReference>
<dbReference type="SUPFAM" id="SSF51735">
    <property type="entry name" value="NAD(P)-binding Rossmann-fold domains"/>
    <property type="match status" value="1"/>
</dbReference>
<name>A0A1M5CNU8_LOKAT</name>
<reference evidence="4" key="1">
    <citation type="submission" date="2016-11" db="EMBL/GenBank/DDBJ databases">
        <authorList>
            <person name="Varghese N."/>
            <person name="Submissions S."/>
        </authorList>
    </citation>
    <scope>NUCLEOTIDE SEQUENCE [LARGE SCALE GENOMIC DNA]</scope>
    <source>
        <strain evidence="4">DSM 29326</strain>
    </source>
</reference>
<dbReference type="OrthoDB" id="335726at2"/>
<dbReference type="PRINTS" id="PR00081">
    <property type="entry name" value="GDHRDH"/>
</dbReference>
<dbReference type="STRING" id="366533.SAMN05444339_10831"/>
<keyword evidence="4" id="KW-1185">Reference proteome</keyword>
<gene>
    <name evidence="3" type="ORF">SAMN05444339_10831</name>
</gene>
<evidence type="ECO:0000256" key="1">
    <source>
        <dbReference type="ARBA" id="ARBA00006484"/>
    </source>
</evidence>
<dbReference type="InterPro" id="IPR036291">
    <property type="entry name" value="NAD(P)-bd_dom_sf"/>
</dbReference>
<dbReference type="Pfam" id="PF00106">
    <property type="entry name" value="adh_short"/>
    <property type="match status" value="1"/>
</dbReference>
<sequence>MDWQGKRYWIVGASEGLGRALAHKLSRVGVEVIVSARSEDRLRSLVAELPGRASWVTVDVSDLDSVEAARKQVGEIDGLVYLAGVYWPMRSSEWDNRQAEQMADVNYVGASRVIGSVMKDFTARDRGHIVVTSSLTAFRGLPGTIGYTASKAAIMSLAECMYADLRKTGVDVQVVNPGFVKTQLTEKNDFNMPFIMEPEDAATEIFDHMNNPTRFKKSFPVMFSWLFRLGQFLPDWAYYGIFRPKS</sequence>
<dbReference type="InterPro" id="IPR002347">
    <property type="entry name" value="SDR_fam"/>
</dbReference>
<evidence type="ECO:0000313" key="4">
    <source>
        <dbReference type="Proteomes" id="UP000183987"/>
    </source>
</evidence>